<proteinExistence type="predicted"/>
<reference evidence="1 3" key="1">
    <citation type="submission" date="2013-04" db="EMBL/GenBank/DDBJ databases">
        <title>The Genome Sequence of Bacteroides massiliensis dnLKV3.</title>
        <authorList>
            <consortium name="The Broad Institute Genomics Platform"/>
            <consortium name="The Broad Institute Genome Sequencing Center for Infectious Disease"/>
            <person name="Earl A."/>
            <person name="Xavier R."/>
            <person name="Kuhn K."/>
            <person name="Stappenbeck T."/>
            <person name="Walker B."/>
            <person name="Young S."/>
            <person name="Zeng Q."/>
            <person name="Gargeya S."/>
            <person name="Fitzgerald M."/>
            <person name="Haas B."/>
            <person name="Abouelleil A."/>
            <person name="Allen A.W."/>
            <person name="Alvarado L."/>
            <person name="Arachchi H.M."/>
            <person name="Berlin A.M."/>
            <person name="Chapman S.B."/>
            <person name="Gainer-Dewar J."/>
            <person name="Goldberg J."/>
            <person name="Griggs A."/>
            <person name="Gujja S."/>
            <person name="Hansen M."/>
            <person name="Howarth C."/>
            <person name="Imamovic A."/>
            <person name="Ireland A."/>
            <person name="Larimer J."/>
            <person name="McCowan C."/>
            <person name="Murphy C."/>
            <person name="Pearson M."/>
            <person name="Poon T.W."/>
            <person name="Priest M."/>
            <person name="Roberts A."/>
            <person name="Saif S."/>
            <person name="Shea T."/>
            <person name="Sisk P."/>
            <person name="Sykes S."/>
            <person name="Wortman J."/>
            <person name="Nusbaum C."/>
            <person name="Birren B."/>
        </authorList>
    </citation>
    <scope>NUCLEOTIDE SEQUENCE [LARGE SCALE GENOMIC DNA]</scope>
    <source>
        <strain evidence="1">DnLKV3</strain>
        <strain evidence="3">dnLKV3</strain>
    </source>
</reference>
<name>R9IAC9_9BACT</name>
<dbReference type="EMBL" id="SRYJ01000066">
    <property type="protein sequence ID" value="TGY67426.1"/>
    <property type="molecule type" value="Genomic_DNA"/>
</dbReference>
<dbReference type="Proteomes" id="UP000310760">
    <property type="component" value="Unassembled WGS sequence"/>
</dbReference>
<dbReference type="HOGENOM" id="CLU_147369_0_0_10"/>
<evidence type="ECO:0000313" key="4">
    <source>
        <dbReference type="Proteomes" id="UP000310760"/>
    </source>
</evidence>
<keyword evidence="3" id="KW-1185">Reference proteome</keyword>
<comment type="caution">
    <text evidence="1">The sequence shown here is derived from an EMBL/GenBank/DDBJ whole genome shotgun (WGS) entry which is preliminary data.</text>
</comment>
<accession>R9IAC9</accession>
<evidence type="ECO:0000313" key="1">
    <source>
        <dbReference type="EMBL" id="EOS10345.1"/>
    </source>
</evidence>
<dbReference type="STRING" id="1235788.C802_03325"/>
<protein>
    <submittedName>
        <fullName evidence="1">Uncharacterized protein</fullName>
    </submittedName>
</protein>
<dbReference type="EMBL" id="ASSP01000020">
    <property type="protein sequence ID" value="EOS10345.1"/>
    <property type="molecule type" value="Genomic_DNA"/>
</dbReference>
<dbReference type="Proteomes" id="UP000014200">
    <property type="component" value="Unassembled WGS sequence"/>
</dbReference>
<sequence length="148" mass="16855">MKNETKESQNTARASVVINIHGGNNQILPNAIEVVQNFYGAEFAHVRKQNKGMEEKDEDEAVRVARGTLCIYYSDDWELDDIIRRIADCRSASDLANLVVNDMYKHTILSAERMVSKDFIEALQQFLTFKSGTSTGNIRTQINNVRRE</sequence>
<gene>
    <name evidence="1" type="ORF">C802_03325</name>
    <name evidence="2" type="ORF">E5339_20270</name>
</gene>
<evidence type="ECO:0000313" key="2">
    <source>
        <dbReference type="EMBL" id="TGY67426.1"/>
    </source>
</evidence>
<organism evidence="1 3">
    <name type="scientific">Phocaeicola sartorii</name>
    <dbReference type="NCBI Taxonomy" id="671267"/>
    <lineage>
        <taxon>Bacteria</taxon>
        <taxon>Pseudomonadati</taxon>
        <taxon>Bacteroidota</taxon>
        <taxon>Bacteroidia</taxon>
        <taxon>Bacteroidales</taxon>
        <taxon>Bacteroidaceae</taxon>
        <taxon>Phocaeicola</taxon>
    </lineage>
</organism>
<dbReference type="AlphaFoldDB" id="R9IAC9"/>
<dbReference type="RefSeq" id="WP_016277626.1">
    <property type="nucleotide sequence ID" value="NZ_CAKOCL010000063.1"/>
</dbReference>
<dbReference type="PATRIC" id="fig|1235788.3.peg.3414"/>
<dbReference type="GeneID" id="82154101"/>
<evidence type="ECO:0000313" key="3">
    <source>
        <dbReference type="Proteomes" id="UP000014200"/>
    </source>
</evidence>
<reference evidence="2 4" key="2">
    <citation type="submission" date="2019-04" db="EMBL/GenBank/DDBJ databases">
        <title>Microbes associate with the intestines of laboratory mice.</title>
        <authorList>
            <person name="Navarre W."/>
            <person name="Wong E."/>
            <person name="Huang K."/>
            <person name="Tropini C."/>
            <person name="Ng K."/>
            <person name="Yu B."/>
        </authorList>
    </citation>
    <scope>NUCLEOTIDE SEQUENCE [LARGE SCALE GENOMIC DNA]</scope>
    <source>
        <strain evidence="2 4">NM22_B1</strain>
    </source>
</reference>